<feature type="binding site" evidence="5">
    <location>
        <position position="7"/>
    </location>
    <ligand>
        <name>Mg(2+)</name>
        <dbReference type="ChEBI" id="CHEBI:18420"/>
    </ligand>
</feature>
<comment type="cofactor">
    <cofactor evidence="5">
        <name>Mg(2+)</name>
        <dbReference type="ChEBI" id="CHEBI:18420"/>
    </cofactor>
</comment>
<organism evidence="7 8">
    <name type="scientific">Trichlorobacter ammonificans</name>
    <dbReference type="NCBI Taxonomy" id="2916410"/>
    <lineage>
        <taxon>Bacteria</taxon>
        <taxon>Pseudomonadati</taxon>
        <taxon>Thermodesulfobacteriota</taxon>
        <taxon>Desulfuromonadia</taxon>
        <taxon>Geobacterales</taxon>
        <taxon>Geobacteraceae</taxon>
        <taxon>Trichlorobacter</taxon>
    </lineage>
</organism>
<dbReference type="InterPro" id="IPR029060">
    <property type="entry name" value="PIN-like_dom_sf"/>
</dbReference>
<dbReference type="PANTHER" id="PTHR42188">
    <property type="entry name" value="23S RRNA-SPECIFIC ENDONUCLEASE VAPC20"/>
    <property type="match status" value="1"/>
</dbReference>
<evidence type="ECO:0000259" key="6">
    <source>
        <dbReference type="Pfam" id="PF01850"/>
    </source>
</evidence>
<name>A0ABN8HBP3_9BACT</name>
<keyword evidence="5" id="KW-0800">Toxin</keyword>
<keyword evidence="4 5" id="KW-0378">Hydrolase</keyword>
<keyword evidence="1 5" id="KW-1277">Toxin-antitoxin system</keyword>
<dbReference type="EMBL" id="OW150024">
    <property type="protein sequence ID" value="CAH2030071.1"/>
    <property type="molecule type" value="Genomic_DNA"/>
</dbReference>
<evidence type="ECO:0000256" key="5">
    <source>
        <dbReference type="HAMAP-Rule" id="MF_00265"/>
    </source>
</evidence>
<gene>
    <name evidence="5 7" type="primary">vapC</name>
    <name evidence="7" type="ORF">GEAMG1_0249</name>
</gene>
<comment type="similarity">
    <text evidence="5">Belongs to the PINc/VapC protein family.</text>
</comment>
<feature type="domain" description="PIN" evidence="6">
    <location>
        <begin position="4"/>
        <end position="127"/>
    </location>
</feature>
<evidence type="ECO:0000256" key="1">
    <source>
        <dbReference type="ARBA" id="ARBA00022649"/>
    </source>
</evidence>
<evidence type="ECO:0000313" key="7">
    <source>
        <dbReference type="EMBL" id="CAH2030071.1"/>
    </source>
</evidence>
<evidence type="ECO:0000256" key="2">
    <source>
        <dbReference type="ARBA" id="ARBA00022722"/>
    </source>
</evidence>
<evidence type="ECO:0000256" key="3">
    <source>
        <dbReference type="ARBA" id="ARBA00022723"/>
    </source>
</evidence>
<dbReference type="InterPro" id="IPR039018">
    <property type="entry name" value="VapC20-like"/>
</dbReference>
<dbReference type="InterPro" id="IPR022907">
    <property type="entry name" value="VapC_family"/>
</dbReference>
<dbReference type="HAMAP" id="MF_00265">
    <property type="entry name" value="VapC_Nob1"/>
    <property type="match status" value="1"/>
</dbReference>
<dbReference type="Pfam" id="PF01850">
    <property type="entry name" value="PIN"/>
    <property type="match status" value="1"/>
</dbReference>
<dbReference type="GO" id="GO:0016787">
    <property type="term" value="F:hydrolase activity"/>
    <property type="evidence" value="ECO:0007669"/>
    <property type="project" value="UniProtKB-KW"/>
</dbReference>
<dbReference type="RefSeq" id="WP_305731040.1">
    <property type="nucleotide sequence ID" value="NZ_OW150024.1"/>
</dbReference>
<proteinExistence type="inferred from homology"/>
<keyword evidence="8" id="KW-1185">Reference proteome</keyword>
<dbReference type="SUPFAM" id="SSF88723">
    <property type="entry name" value="PIN domain-like"/>
    <property type="match status" value="1"/>
</dbReference>
<keyword evidence="3 5" id="KW-0479">Metal-binding</keyword>
<keyword evidence="5" id="KW-0460">Magnesium</keyword>
<dbReference type="Proteomes" id="UP001295463">
    <property type="component" value="Chromosome"/>
</dbReference>
<protein>
    <recommendedName>
        <fullName evidence="5">Ribonuclease VapC</fullName>
        <shortName evidence="5">RNase VapC</shortName>
        <ecNumber evidence="5">3.1.-.-</ecNumber>
    </recommendedName>
    <alternativeName>
        <fullName evidence="5">Toxin VapC</fullName>
    </alternativeName>
</protein>
<evidence type="ECO:0000256" key="4">
    <source>
        <dbReference type="ARBA" id="ARBA00022801"/>
    </source>
</evidence>
<keyword evidence="2 5" id="KW-0540">Nuclease</keyword>
<dbReference type="InterPro" id="IPR002716">
    <property type="entry name" value="PIN_dom"/>
</dbReference>
<reference evidence="7 8" key="1">
    <citation type="submission" date="2022-03" db="EMBL/GenBank/DDBJ databases">
        <authorList>
            <person name="Koch H."/>
        </authorList>
    </citation>
    <scope>NUCLEOTIDE SEQUENCE [LARGE SCALE GENOMIC DNA]</scope>
    <source>
        <strain evidence="7 8">G1</strain>
    </source>
</reference>
<dbReference type="PANTHER" id="PTHR42188:SF1">
    <property type="entry name" value="23S RRNA-SPECIFIC ENDONUCLEASE VAPC20"/>
    <property type="match status" value="1"/>
</dbReference>
<accession>A0ABN8HBP3</accession>
<comment type="function">
    <text evidence="5">Toxic component of a toxin-antitoxin (TA) system. An RNase.</text>
</comment>
<evidence type="ECO:0000313" key="8">
    <source>
        <dbReference type="Proteomes" id="UP001295463"/>
    </source>
</evidence>
<sequence>MNGIFVDTAAWYALVDSDDADHTAAAAYLAANSLSLVTTNFVFSEAVTLIRYRIGHEAARSFGQKLKESGFVRVVTVTVADEERAWEIFTKYRDQDFSFVDCTSFAVMERMKLAEAFTFDRHFAVMKFAVVPQEKNR</sequence>
<dbReference type="Gene3D" id="3.40.50.1010">
    <property type="entry name" value="5'-nuclease"/>
    <property type="match status" value="1"/>
</dbReference>
<feature type="binding site" evidence="5">
    <location>
        <position position="101"/>
    </location>
    <ligand>
        <name>Mg(2+)</name>
        <dbReference type="ChEBI" id="CHEBI:18420"/>
    </ligand>
</feature>
<dbReference type="EC" id="3.1.-.-" evidence="5"/>